<reference evidence="3 5" key="3">
    <citation type="submission" date="2020-04" db="EMBL/GenBank/DDBJ databases">
        <authorList>
            <person name="Hogendoorn C."/>
        </authorList>
    </citation>
    <scope>NUCLEOTIDE SEQUENCE [LARGE SCALE GENOMIC DNA]</scope>
    <source>
        <strain evidence="3">COOX1</strain>
    </source>
</reference>
<dbReference type="PANTHER" id="PTHR38447">
    <property type="entry name" value="TRANSCRIPTION FACTOR YDEB-RELATED"/>
    <property type="match status" value="1"/>
</dbReference>
<dbReference type="SUPFAM" id="SSF141259">
    <property type="entry name" value="CarD-like"/>
    <property type="match status" value="1"/>
</dbReference>
<keyword evidence="4" id="KW-1185">Reference proteome</keyword>
<dbReference type="OrthoDB" id="9781621at2"/>
<proteinExistence type="predicted"/>
<dbReference type="KEGG" id="kyr:CVV65_00655"/>
<dbReference type="InterPro" id="IPR048792">
    <property type="entry name" value="CarD_C"/>
</dbReference>
<evidence type="ECO:0000313" key="4">
    <source>
        <dbReference type="Proteomes" id="UP000231932"/>
    </source>
</evidence>
<dbReference type="Pfam" id="PF02559">
    <property type="entry name" value="CarD_TRCF_RID"/>
    <property type="match status" value="1"/>
</dbReference>
<feature type="domain" description="CarD-like/TRCF RNAP-interacting" evidence="1">
    <location>
        <begin position="1"/>
        <end position="111"/>
    </location>
</feature>
<organism evidence="2 4">
    <name type="scientific">Kyrpidia spormannii</name>
    <dbReference type="NCBI Taxonomy" id="2055160"/>
    <lineage>
        <taxon>Bacteria</taxon>
        <taxon>Bacillati</taxon>
        <taxon>Bacillota</taxon>
        <taxon>Bacilli</taxon>
        <taxon>Bacillales</taxon>
        <taxon>Alicyclobacillaceae</taxon>
        <taxon>Kyrpidia</taxon>
    </lineage>
</organism>
<evidence type="ECO:0000313" key="2">
    <source>
        <dbReference type="EMBL" id="ATY83670.1"/>
    </source>
</evidence>
<reference evidence="2" key="2">
    <citation type="journal article" date="2018" name="Genome Announc.">
        <title>Complete Genome Sequence of Kyrpidia sp. Strain EA-1, a Thermophilic Knallgas Bacterium, Isolated from the Azores.</title>
        <authorList>
            <person name="Reiner J.E."/>
            <person name="Lapp C.J."/>
            <person name="Bunk B."/>
            <person name="Sproer C."/>
            <person name="Overmann J."/>
            <person name="Gescher J."/>
        </authorList>
    </citation>
    <scope>NUCLEOTIDE SEQUENCE</scope>
    <source>
        <strain evidence="2">EA-1</strain>
    </source>
</reference>
<dbReference type="Pfam" id="PF21095">
    <property type="entry name" value="CarD_C"/>
    <property type="match status" value="1"/>
</dbReference>
<dbReference type="GO" id="GO:0009303">
    <property type="term" value="P:rRNA transcription"/>
    <property type="evidence" value="ECO:0007669"/>
    <property type="project" value="TreeGrafter"/>
</dbReference>
<dbReference type="InterPro" id="IPR042215">
    <property type="entry name" value="CarD-like_C"/>
</dbReference>
<dbReference type="SMART" id="SM01058">
    <property type="entry name" value="CarD_TRCF"/>
    <property type="match status" value="1"/>
</dbReference>
<dbReference type="PANTHER" id="PTHR38447:SF1">
    <property type="entry name" value="RNA POLYMERASE-BINDING TRANSCRIPTION FACTOR CARD"/>
    <property type="match status" value="1"/>
</dbReference>
<dbReference type="Proteomes" id="UP000231932">
    <property type="component" value="Chromosome"/>
</dbReference>
<reference evidence="4" key="1">
    <citation type="submission" date="2017-11" db="EMBL/GenBank/DDBJ databases">
        <title>Complete Genome Sequence of Kyrpidia sp. Strain EA-1, a thermophilic, hydrogen-oxidizing Bacterium, isolated from the Azores.</title>
        <authorList>
            <person name="Reiner J.E."/>
            <person name="Lapp C.J."/>
            <person name="Bunk B."/>
            <person name="Gescher J."/>
        </authorList>
    </citation>
    <scope>NUCLEOTIDE SEQUENCE [LARGE SCALE GENOMIC DNA]</scope>
    <source>
        <strain evidence="4">EA-1</strain>
    </source>
</reference>
<dbReference type="InterPro" id="IPR003711">
    <property type="entry name" value="CarD-like/TRCF_RID"/>
</dbReference>
<accession>A0A2K8N532</accession>
<name>A0A2K8N532_9BACL</name>
<evidence type="ECO:0000313" key="5">
    <source>
        <dbReference type="Proteomes" id="UP000502196"/>
    </source>
</evidence>
<evidence type="ECO:0000313" key="3">
    <source>
        <dbReference type="EMBL" id="CAB3389876.1"/>
    </source>
</evidence>
<dbReference type="EMBL" id="CP024955">
    <property type="protein sequence ID" value="ATY83670.1"/>
    <property type="molecule type" value="Genomic_DNA"/>
</dbReference>
<dbReference type="InterPro" id="IPR036101">
    <property type="entry name" value="CarD-like/TRCF_RID_sf"/>
</dbReference>
<gene>
    <name evidence="3" type="primary">carD</name>
    <name evidence="3" type="ORF">COOX1_0136</name>
    <name evidence="2" type="ORF">CVV65_00655</name>
</gene>
<dbReference type="EMBL" id="LR792683">
    <property type="protein sequence ID" value="CAB3389876.1"/>
    <property type="molecule type" value="Genomic_DNA"/>
</dbReference>
<evidence type="ECO:0000259" key="1">
    <source>
        <dbReference type="SMART" id="SM01058"/>
    </source>
</evidence>
<dbReference type="InterPro" id="IPR052531">
    <property type="entry name" value="CarD-like_regulator"/>
</dbReference>
<dbReference type="Gene3D" id="2.40.10.170">
    <property type="match status" value="1"/>
</dbReference>
<dbReference type="Gene3D" id="1.20.58.1290">
    <property type="entry name" value="CarD-like, C-terminal domain"/>
    <property type="match status" value="1"/>
</dbReference>
<dbReference type="Proteomes" id="UP000502196">
    <property type="component" value="Chromosome"/>
</dbReference>
<dbReference type="AlphaFoldDB" id="A0A2K8N532"/>
<sequence length="165" mass="18661">MFNVGDRVVYPMHGAGVIESIEEREVLGKTGRYYIMRMPVGDIKVMVPIEQTGAVGLREVVDAEGVHKILEILFDEGIQETAAWNRRYRDNMDKIKSGDAFAIADVVRQLAWLDRHKGLSTGEKRMYEMARQILLSELRLAAPKEDADRLEELTARLGGNRRTGC</sequence>
<protein>
    <submittedName>
        <fullName evidence="2">CarD family transcriptional regulator</fullName>
    </submittedName>
    <submittedName>
        <fullName evidence="3">RNA polymerase-binding transcription factor CarD</fullName>
    </submittedName>
</protein>